<feature type="region of interest" description="Disordered" evidence="11">
    <location>
        <begin position="1126"/>
        <end position="1148"/>
    </location>
</feature>
<dbReference type="Proteomes" id="UP001304419">
    <property type="component" value="Chromosome 2"/>
</dbReference>
<dbReference type="PROSITE" id="PS50268">
    <property type="entry name" value="CADHERIN_2"/>
    <property type="match status" value="1"/>
</dbReference>
<dbReference type="Gene3D" id="3.40.50.200">
    <property type="entry name" value="Peptidase S8/S53 domain"/>
    <property type="match status" value="1"/>
</dbReference>
<dbReference type="InterPro" id="IPR023827">
    <property type="entry name" value="Peptidase_S8_Asp-AS"/>
</dbReference>
<dbReference type="SUPFAM" id="SSF49313">
    <property type="entry name" value="Cadherin-like"/>
    <property type="match status" value="1"/>
</dbReference>
<feature type="active site" description="Charge relay system" evidence="8 9">
    <location>
        <position position="234"/>
    </location>
</feature>
<dbReference type="PRINTS" id="PR00723">
    <property type="entry name" value="SUBTILISIN"/>
</dbReference>
<keyword evidence="4 9" id="KW-0645">Protease</keyword>
<keyword evidence="7 9" id="KW-0720">Serine protease</keyword>
<dbReference type="GO" id="GO:0007156">
    <property type="term" value="P:homophilic cell adhesion via plasma membrane adhesion molecules"/>
    <property type="evidence" value="ECO:0007669"/>
    <property type="project" value="InterPro"/>
</dbReference>
<dbReference type="GO" id="GO:0005509">
    <property type="term" value="F:calcium ion binding"/>
    <property type="evidence" value="ECO:0007669"/>
    <property type="project" value="InterPro"/>
</dbReference>
<dbReference type="PANTHER" id="PTHR43806:SF11">
    <property type="entry name" value="CEREVISIN-RELATED"/>
    <property type="match status" value="1"/>
</dbReference>
<dbReference type="PROSITE" id="PS51892">
    <property type="entry name" value="SUBTILASE"/>
    <property type="match status" value="1"/>
</dbReference>
<evidence type="ECO:0000256" key="10">
    <source>
        <dbReference type="RuleBase" id="RU003355"/>
    </source>
</evidence>
<reference evidence="14" key="1">
    <citation type="submission" date="2019-10" db="EMBL/GenBank/DDBJ databases">
        <authorList>
            <person name="Paulsen S."/>
        </authorList>
    </citation>
    <scope>NUCLEOTIDE SEQUENCE</scope>
    <source>
        <strain evidence="14">LMG 19692</strain>
    </source>
</reference>
<dbReference type="EMBL" id="WEIA01000003">
    <property type="protein sequence ID" value="NLR21046.1"/>
    <property type="molecule type" value="Genomic_DNA"/>
</dbReference>
<dbReference type="InterPro" id="IPR000209">
    <property type="entry name" value="Peptidase_S8/S53_dom"/>
</dbReference>
<reference evidence="15 17" key="2">
    <citation type="submission" date="2023-10" db="EMBL/GenBank/DDBJ databases">
        <title>To unveil natural product biosynthetic capacity in Pseudoalteromonas.</title>
        <authorList>
            <person name="Wang J."/>
        </authorList>
    </citation>
    <scope>NUCLEOTIDE SEQUENCE [LARGE SCALE GENOMIC DNA]</scope>
    <source>
        <strain evidence="15 17">DSM 15914</strain>
    </source>
</reference>
<dbReference type="AlphaFoldDB" id="A0A8I2H6G0"/>
<evidence type="ECO:0000256" key="11">
    <source>
        <dbReference type="SAM" id="MobiDB-lite"/>
    </source>
</evidence>
<dbReference type="GO" id="GO:0004252">
    <property type="term" value="F:serine-type endopeptidase activity"/>
    <property type="evidence" value="ECO:0007669"/>
    <property type="project" value="UniProtKB-UniRule"/>
</dbReference>
<dbReference type="PANTHER" id="PTHR43806">
    <property type="entry name" value="PEPTIDASE S8"/>
    <property type="match status" value="1"/>
</dbReference>
<dbReference type="InterPro" id="IPR036852">
    <property type="entry name" value="Peptidase_S8/S53_dom_sf"/>
</dbReference>
<dbReference type="InterPro" id="IPR050131">
    <property type="entry name" value="Peptidase_S8_subtilisin-like"/>
</dbReference>
<evidence type="ECO:0000256" key="8">
    <source>
        <dbReference type="PIRSR" id="PIRSR615500-1"/>
    </source>
</evidence>
<name>A0A8I2H6G0_9GAMM</name>
<evidence type="ECO:0000313" key="17">
    <source>
        <dbReference type="Proteomes" id="UP001304419"/>
    </source>
</evidence>
<evidence type="ECO:0000256" key="12">
    <source>
        <dbReference type="SAM" id="SignalP"/>
    </source>
</evidence>
<sequence length="1167" mass="122380">MSTLNKSALAIAVVTALSSSTVTAATYNQYNFENKPPLQSQYPDFKNKQARKSTHNVVTWLVKLHTPSIAEQSLTGINVKNATSSIQQAQQSVETAIASTSPTLQVVAKTSKLSNAIIVNGEEAEVNKLLHNPLVHSVLPVFDYKLNVADSADYIKATPLVSTGEVTGEGVRVAVLDTGIDYTHQAFGGPGTVEAYEAAASNPADTPAWPQGLVLGGYDFINNDPDPIDAGTNHGTHVSHSVTGIAPNVELFVYSVCAETCPGLAQLLALESAMDPNGDGDISDRVDVVNMSLGGDFGDNRAGAVQELIDKAVMLGTNVVISAGNDGPTPFIVGGPSTTDNALSVGAMEHSVIKGQHILASLMGETTEAGAASFNPEGFEEFEFSSDTTPLAFVETEKNERGDATSIACDPFADEVDFTGKAVLVDRGACNFTQKVLNAQAKGAKLVMIANNVEGGGPTEPGGSAPGIEIPTIGLSYSQGKALKQQLLAGNNVAYNVNATIILKEGMIASFTSRGPSISGRLKPEITAPGVSIMTAHPGLGDGLTPASGTSFSGPITAGAMSMLKEALPNRNGFELKATLMNAANLDVTMEPRSQNPNAALAPISFIGSGLVDVEKAANLPVAAWAEDTMQAALSFGLVSLSETSSITKKVVVKNFSNQEQTYTLAYEQRFADDAERGALSMAFPESITVPAGQTISFDVTATIDPTKLPEWTLTSANMAFLDATHDLTTLELDGALNFMSGDAKALHLVYHVLPKAAANAKVMPVVDDQGARHVLTNTGAATLEPFFAPTVAKDETGDSERLDIIGASVETTSVPTSVCDTGYMLFTTMVTNQPIIHTYQGGFMADFDLPAEGETSPDGTYDVTVQNGKQEWFGNFLSGSAISFTHGYGSGSGFITNINFASGNNFVTMSSCADAFGLTAEQIATGVEAKIRFRTEEETWMPIPSNSLDEAFANSFMIKAPAMEVATTEAEGLAMLVDDAGNEVTELAPGESANLTFSDNDFMILSSNGAVPVIVSPSEESAKAPIITADQSFSVEENTAVDTVIGQLEVEYASDFANPVSEFIVIASTSSAITVNSSGQVIVANSEQLDFDSGLESVELEVVATDTGGNVSEPAKIMVEVTNLMDEESEQPTPDPTPTPTPSKSSSGSLFWLLLAAPLALLRRRK</sequence>
<keyword evidence="3" id="KW-0964">Secreted</keyword>
<dbReference type="SUPFAM" id="SSF52743">
    <property type="entry name" value="Subtilisin-like"/>
    <property type="match status" value="1"/>
</dbReference>
<proteinExistence type="inferred from homology"/>
<evidence type="ECO:0000256" key="1">
    <source>
        <dbReference type="ARBA" id="ARBA00011073"/>
    </source>
</evidence>
<dbReference type="InterPro" id="IPR046450">
    <property type="entry name" value="PA_dom_sf"/>
</dbReference>
<dbReference type="InterPro" id="IPR015500">
    <property type="entry name" value="Peptidase_S8_subtilisin-rel"/>
</dbReference>
<dbReference type="SUPFAM" id="SSF52025">
    <property type="entry name" value="PA domain"/>
    <property type="match status" value="1"/>
</dbReference>
<dbReference type="CDD" id="cd04818">
    <property type="entry name" value="PA_subtilisin_1"/>
    <property type="match status" value="1"/>
</dbReference>
<dbReference type="InterPro" id="IPR023828">
    <property type="entry name" value="Peptidase_S8_Ser-AS"/>
</dbReference>
<feature type="chain" id="PRO_5034248386" evidence="12">
    <location>
        <begin position="25"/>
        <end position="1167"/>
    </location>
</feature>
<evidence type="ECO:0000256" key="6">
    <source>
        <dbReference type="ARBA" id="ARBA00022801"/>
    </source>
</evidence>
<keyword evidence="5 12" id="KW-0732">Signal</keyword>
<keyword evidence="6 9" id="KW-0378">Hydrolase</keyword>
<dbReference type="PROSITE" id="PS00138">
    <property type="entry name" value="SUBTILASE_SER"/>
    <property type="match status" value="1"/>
</dbReference>
<keyword evidence="17" id="KW-1185">Reference proteome</keyword>
<dbReference type="EMBL" id="CP137579">
    <property type="protein sequence ID" value="WOX30715.1"/>
    <property type="molecule type" value="Genomic_DNA"/>
</dbReference>
<comment type="similarity">
    <text evidence="1 9 10">Belongs to the peptidase S8 family.</text>
</comment>
<dbReference type="GO" id="GO:0016020">
    <property type="term" value="C:membrane"/>
    <property type="evidence" value="ECO:0007669"/>
    <property type="project" value="InterPro"/>
</dbReference>
<feature type="signal peptide" evidence="12">
    <location>
        <begin position="1"/>
        <end position="24"/>
    </location>
</feature>
<dbReference type="Pfam" id="PF00082">
    <property type="entry name" value="Peptidase_S8"/>
    <property type="match status" value="1"/>
</dbReference>
<evidence type="ECO:0000313" key="16">
    <source>
        <dbReference type="Proteomes" id="UP000646877"/>
    </source>
</evidence>
<dbReference type="Gene3D" id="3.50.30.30">
    <property type="match status" value="1"/>
</dbReference>
<evidence type="ECO:0000256" key="2">
    <source>
        <dbReference type="ARBA" id="ARBA00022512"/>
    </source>
</evidence>
<dbReference type="PROSITE" id="PS00136">
    <property type="entry name" value="SUBTILASE_ASP"/>
    <property type="match status" value="1"/>
</dbReference>
<dbReference type="InterPro" id="IPR003137">
    <property type="entry name" value="PA_domain"/>
</dbReference>
<evidence type="ECO:0000256" key="9">
    <source>
        <dbReference type="PROSITE-ProRule" id="PRU01240"/>
    </source>
</evidence>
<feature type="active site" description="Charge relay system" evidence="8 9">
    <location>
        <position position="551"/>
    </location>
</feature>
<gene>
    <name evidence="14" type="ORF">F9Y85_06895</name>
    <name evidence="15" type="ORF">R5H13_22825</name>
</gene>
<dbReference type="RefSeq" id="WP_193521701.1">
    <property type="nucleotide sequence ID" value="NZ_CBCSDF010000004.1"/>
</dbReference>
<accession>A0A8I2H6G0</accession>
<dbReference type="GO" id="GO:0006508">
    <property type="term" value="P:proteolysis"/>
    <property type="evidence" value="ECO:0007669"/>
    <property type="project" value="UniProtKB-KW"/>
</dbReference>
<evidence type="ECO:0000259" key="13">
    <source>
        <dbReference type="PROSITE" id="PS50268"/>
    </source>
</evidence>
<dbReference type="InterPro" id="IPR002126">
    <property type="entry name" value="Cadherin-like_dom"/>
</dbReference>
<evidence type="ECO:0000256" key="7">
    <source>
        <dbReference type="ARBA" id="ARBA00022825"/>
    </source>
</evidence>
<dbReference type="Proteomes" id="UP000646877">
    <property type="component" value="Unassembled WGS sequence"/>
</dbReference>
<evidence type="ECO:0000256" key="3">
    <source>
        <dbReference type="ARBA" id="ARBA00022525"/>
    </source>
</evidence>
<feature type="domain" description="Cadherin" evidence="13">
    <location>
        <begin position="1028"/>
        <end position="1135"/>
    </location>
</feature>
<evidence type="ECO:0000313" key="15">
    <source>
        <dbReference type="EMBL" id="WOX30715.1"/>
    </source>
</evidence>
<feature type="active site" description="Charge relay system" evidence="8 9">
    <location>
        <position position="177"/>
    </location>
</feature>
<dbReference type="Pfam" id="PF02225">
    <property type="entry name" value="PA"/>
    <property type="match status" value="1"/>
</dbReference>
<evidence type="ECO:0000313" key="14">
    <source>
        <dbReference type="EMBL" id="NLR21046.1"/>
    </source>
</evidence>
<evidence type="ECO:0000256" key="4">
    <source>
        <dbReference type="ARBA" id="ARBA00022670"/>
    </source>
</evidence>
<dbReference type="Gene3D" id="2.60.40.60">
    <property type="entry name" value="Cadherins"/>
    <property type="match status" value="1"/>
</dbReference>
<protein>
    <submittedName>
        <fullName evidence="14">S8 family serine peptidase</fullName>
    </submittedName>
</protein>
<keyword evidence="2" id="KW-0134">Cell wall</keyword>
<organism evidence="14 16">
    <name type="scientific">Pseudoalteromonas maricaloris</name>
    <dbReference type="NCBI Taxonomy" id="184924"/>
    <lineage>
        <taxon>Bacteria</taxon>
        <taxon>Pseudomonadati</taxon>
        <taxon>Pseudomonadota</taxon>
        <taxon>Gammaproteobacteria</taxon>
        <taxon>Alteromonadales</taxon>
        <taxon>Pseudoalteromonadaceae</taxon>
        <taxon>Pseudoalteromonas</taxon>
    </lineage>
</organism>
<dbReference type="InterPro" id="IPR015919">
    <property type="entry name" value="Cadherin-like_sf"/>
</dbReference>
<evidence type="ECO:0000256" key="5">
    <source>
        <dbReference type="ARBA" id="ARBA00022729"/>
    </source>
</evidence>